<organism evidence="2 3">
    <name type="scientific">Paracoccus siganidrum</name>
    <dbReference type="NCBI Taxonomy" id="1276757"/>
    <lineage>
        <taxon>Bacteria</taxon>
        <taxon>Pseudomonadati</taxon>
        <taxon>Pseudomonadota</taxon>
        <taxon>Alphaproteobacteria</taxon>
        <taxon>Rhodobacterales</taxon>
        <taxon>Paracoccaceae</taxon>
        <taxon>Paracoccus</taxon>
    </lineage>
</organism>
<keyword evidence="1" id="KW-1133">Transmembrane helix</keyword>
<sequence>MGRRSQAPKSIWKRLGWLVLIWALGVGALGAVALGVRWIMGLAGLSP</sequence>
<feature type="transmembrane region" description="Helical" evidence="1">
    <location>
        <begin position="15"/>
        <end position="40"/>
    </location>
</feature>
<comment type="caution">
    <text evidence="2">The sequence shown here is derived from an EMBL/GenBank/DDBJ whole genome shotgun (WGS) entry which is preliminary data.</text>
</comment>
<reference evidence="3" key="1">
    <citation type="submission" date="2018-09" db="EMBL/GenBank/DDBJ databases">
        <title>Paracoccus onubensis nov. sp. a moderate halophilic bacterium isolated from Gruta de las Maravillas (Aracena, Spain).</title>
        <authorList>
            <person name="Jurado V."/>
            <person name="Gutierrez-Patricio S."/>
            <person name="Gonzalez-Pimentel J.L."/>
            <person name="Miller A.Z."/>
            <person name="Laiz L."/>
            <person name="Saiz-Jimenez C."/>
        </authorList>
    </citation>
    <scope>NUCLEOTIDE SEQUENCE [LARGE SCALE GENOMIC DNA]</scope>
    <source>
        <strain evidence="3">DSM 26381</strain>
    </source>
</reference>
<gene>
    <name evidence="2" type="ORF">D3P05_01825</name>
</gene>
<evidence type="ECO:0000313" key="3">
    <source>
        <dbReference type="Proteomes" id="UP000283587"/>
    </source>
</evidence>
<proteinExistence type="predicted"/>
<protein>
    <submittedName>
        <fullName evidence="2">DUF2474 domain-containing protein</fullName>
    </submittedName>
</protein>
<evidence type="ECO:0000256" key="1">
    <source>
        <dbReference type="SAM" id="Phobius"/>
    </source>
</evidence>
<dbReference type="EMBL" id="QZEW01000006">
    <property type="protein sequence ID" value="RJL21191.1"/>
    <property type="molecule type" value="Genomic_DNA"/>
</dbReference>
<keyword evidence="3" id="KW-1185">Reference proteome</keyword>
<keyword evidence="1" id="KW-0472">Membrane</keyword>
<name>A0A419ABR5_9RHOB</name>
<dbReference type="Proteomes" id="UP000283587">
    <property type="component" value="Unassembled WGS sequence"/>
</dbReference>
<dbReference type="InterPro" id="IPR018895">
    <property type="entry name" value="DUF2474"/>
</dbReference>
<keyword evidence="1" id="KW-0812">Transmembrane</keyword>
<accession>A0A419ABR5</accession>
<dbReference type="AlphaFoldDB" id="A0A419ABR5"/>
<dbReference type="Pfam" id="PF10617">
    <property type="entry name" value="DUF2474"/>
    <property type="match status" value="1"/>
</dbReference>
<evidence type="ECO:0000313" key="2">
    <source>
        <dbReference type="EMBL" id="RJL21191.1"/>
    </source>
</evidence>